<dbReference type="AlphaFoldDB" id="A0A5J4JJZ7"/>
<keyword evidence="1" id="KW-1133">Transmembrane helix</keyword>
<sequence length="363" mass="41151">MGIFVVNMLSFEFPYLYINPYDWFKAGDQTVAAWIQVFFQSSFYPVFSLLFGYGLMFQKQRAEKAGANFFRFAFRRLTVLLVFSLVHAFLIWSGDILAAYAVFGMILLPFLKLDGKVLIYAGAVLFFVPHLLSSLYLMVMALEFPNTSVLYADLKNVTDSLQVYGSGSYMDITKRRFLDWYHVYGPPGGWNAFFSIFPLMMAGAGICGENWLQDGRITMKKWLLFFFVCFASGLFCKLLPILAAANVPFMYIQQTIGGTLLSGAYIALVMLAVQLPHAKLFLNPVAKAGRMPLSIYIGQSVIGTMIFYAYGLGLYGKLSVTVGMGLTVLIYLIQMMLADMWLLRFRYGPLEWIWRILSYGKKP</sequence>
<evidence type="ECO:0000259" key="2">
    <source>
        <dbReference type="Pfam" id="PF04235"/>
    </source>
</evidence>
<feature type="transmembrane region" description="Helical" evidence="1">
    <location>
        <begin position="31"/>
        <end position="57"/>
    </location>
</feature>
<evidence type="ECO:0000313" key="3">
    <source>
        <dbReference type="EMBL" id="GER70868.1"/>
    </source>
</evidence>
<name>A0A5J4JJZ7_9BACI</name>
<evidence type="ECO:0000256" key="1">
    <source>
        <dbReference type="SAM" id="Phobius"/>
    </source>
</evidence>
<feature type="transmembrane region" description="Helical" evidence="1">
    <location>
        <begin position="190"/>
        <end position="212"/>
    </location>
</feature>
<proteinExistence type="predicted"/>
<feature type="transmembrane region" description="Helical" evidence="1">
    <location>
        <begin position="224"/>
        <end position="245"/>
    </location>
</feature>
<feature type="transmembrane region" description="Helical" evidence="1">
    <location>
        <begin position="318"/>
        <end position="337"/>
    </location>
</feature>
<feature type="transmembrane region" description="Helical" evidence="1">
    <location>
        <begin position="118"/>
        <end position="139"/>
    </location>
</feature>
<feature type="transmembrane region" description="Helical" evidence="1">
    <location>
        <begin position="251"/>
        <end position="273"/>
    </location>
</feature>
<keyword evidence="1" id="KW-0812">Transmembrane</keyword>
<feature type="domain" description="DUF418" evidence="2">
    <location>
        <begin position="210"/>
        <end position="361"/>
    </location>
</feature>
<dbReference type="PANTHER" id="PTHR30590">
    <property type="entry name" value="INNER MEMBRANE PROTEIN"/>
    <property type="match status" value="1"/>
</dbReference>
<protein>
    <recommendedName>
        <fullName evidence="2">DUF418 domain-containing protein</fullName>
    </recommendedName>
</protein>
<dbReference type="PANTHER" id="PTHR30590:SF2">
    <property type="entry name" value="INNER MEMBRANE PROTEIN"/>
    <property type="match status" value="1"/>
</dbReference>
<organism evidence="3 4">
    <name type="scientific">Weizmannia acidilactici</name>
    <dbReference type="NCBI Taxonomy" id="2607726"/>
    <lineage>
        <taxon>Bacteria</taxon>
        <taxon>Bacillati</taxon>
        <taxon>Bacillota</taxon>
        <taxon>Bacilli</taxon>
        <taxon>Bacillales</taxon>
        <taxon>Bacillaceae</taxon>
        <taxon>Heyndrickxia</taxon>
    </lineage>
</organism>
<keyword evidence="1" id="KW-0472">Membrane</keyword>
<gene>
    <name evidence="3" type="ORF">BpJC7_21710</name>
</gene>
<dbReference type="InterPro" id="IPR052529">
    <property type="entry name" value="Bact_Transport_Assoc"/>
</dbReference>
<dbReference type="InterPro" id="IPR007349">
    <property type="entry name" value="DUF418"/>
</dbReference>
<dbReference type="EMBL" id="BKZQ01000029">
    <property type="protein sequence ID" value="GER70868.1"/>
    <property type="molecule type" value="Genomic_DNA"/>
</dbReference>
<dbReference type="Proteomes" id="UP000391919">
    <property type="component" value="Unassembled WGS sequence"/>
</dbReference>
<feature type="transmembrane region" description="Helical" evidence="1">
    <location>
        <begin position="293"/>
        <end position="312"/>
    </location>
</feature>
<keyword evidence="4" id="KW-1185">Reference proteome</keyword>
<evidence type="ECO:0000313" key="4">
    <source>
        <dbReference type="Proteomes" id="UP000391919"/>
    </source>
</evidence>
<dbReference type="Pfam" id="PF04235">
    <property type="entry name" value="DUF418"/>
    <property type="match status" value="1"/>
</dbReference>
<reference evidence="3 4" key="1">
    <citation type="submission" date="2019-09" db="EMBL/GenBank/DDBJ databases">
        <title>Draft genome sequence of Bacillus sp. JC-7.</title>
        <authorList>
            <person name="Tanaka N."/>
            <person name="Shiwa Y."/>
            <person name="Fujita N."/>
            <person name="Tanasupawat S."/>
        </authorList>
    </citation>
    <scope>NUCLEOTIDE SEQUENCE [LARGE SCALE GENOMIC DNA]</scope>
    <source>
        <strain evidence="3 4">JC-7</strain>
    </source>
</reference>
<accession>A0A5J4JJZ7</accession>
<comment type="caution">
    <text evidence="3">The sequence shown here is derived from an EMBL/GenBank/DDBJ whole genome shotgun (WGS) entry which is preliminary data.</text>
</comment>